<keyword evidence="5 6" id="KW-0472">Membrane</keyword>
<dbReference type="Gene3D" id="2.30.30.60">
    <property type="match status" value="1"/>
</dbReference>
<evidence type="ECO:0000313" key="9">
    <source>
        <dbReference type="EMBL" id="MST96341.1"/>
    </source>
</evidence>
<dbReference type="EMBL" id="VUNS01000003">
    <property type="protein sequence ID" value="MST96341.1"/>
    <property type="molecule type" value="Genomic_DNA"/>
</dbReference>
<comment type="similarity">
    <text evidence="2">Belongs to the MscS (TC 1.A.23) family.</text>
</comment>
<keyword evidence="4 6" id="KW-1133">Transmembrane helix</keyword>
<evidence type="ECO:0000256" key="3">
    <source>
        <dbReference type="ARBA" id="ARBA00022692"/>
    </source>
</evidence>
<keyword evidence="3 6" id="KW-0812">Transmembrane</keyword>
<dbReference type="GO" id="GO:0005886">
    <property type="term" value="C:plasma membrane"/>
    <property type="evidence" value="ECO:0007669"/>
    <property type="project" value="TreeGrafter"/>
</dbReference>
<dbReference type="GO" id="GO:0008381">
    <property type="term" value="F:mechanosensitive monoatomic ion channel activity"/>
    <property type="evidence" value="ECO:0007669"/>
    <property type="project" value="InterPro"/>
</dbReference>
<evidence type="ECO:0000256" key="6">
    <source>
        <dbReference type="SAM" id="Phobius"/>
    </source>
</evidence>
<gene>
    <name evidence="9" type="ORF">FYJ85_04665</name>
</gene>
<dbReference type="RefSeq" id="WP_106055744.1">
    <property type="nucleotide sequence ID" value="NZ_DBFCGB010000204.1"/>
</dbReference>
<dbReference type="InterPro" id="IPR010920">
    <property type="entry name" value="LSM_dom_sf"/>
</dbReference>
<dbReference type="GO" id="GO:0012505">
    <property type="term" value="C:endomembrane system"/>
    <property type="evidence" value="ECO:0007669"/>
    <property type="project" value="UniProtKB-SubCell"/>
</dbReference>
<evidence type="ECO:0000259" key="7">
    <source>
        <dbReference type="Pfam" id="PF00924"/>
    </source>
</evidence>
<proteinExistence type="inferred from homology"/>
<dbReference type="Proteomes" id="UP000435649">
    <property type="component" value="Unassembled WGS sequence"/>
</dbReference>
<keyword evidence="10" id="KW-1185">Reference proteome</keyword>
<feature type="domain" description="Mechanosensitive ion channel MscS C-terminal" evidence="8">
    <location>
        <begin position="333"/>
        <end position="389"/>
    </location>
</feature>
<feature type="transmembrane region" description="Helical" evidence="6">
    <location>
        <begin position="139"/>
        <end position="160"/>
    </location>
</feature>
<dbReference type="InterPro" id="IPR030192">
    <property type="entry name" value="YbdG"/>
</dbReference>
<evidence type="ECO:0000313" key="10">
    <source>
        <dbReference type="Proteomes" id="UP000435649"/>
    </source>
</evidence>
<accession>A0A844G0Z6</accession>
<sequence length="430" mass="48487">MMKWLEQLQASLAPYPWAYSAIVAGVLILTAFLVNWITKRILLRGLTRILRALPSGESEEGKVRLAIISRLANIVPALVLAYGAVAIPDVHDTLETIIRNVCIAFIVLTTALALGKLLDLVEIAYRRRPDAPNKPIKGYLQLGKIVVFTVATILIVATLINRNPLILLSGLGAMAAVLMLIFQDTILSLVASLQLGSNDMVRIGDWIEMPSQNADGDVIEIALHTVKVRNWDKTITTLPVRKLITDSFKNWRGMQETGGRRIKRSLYIDQRSVRFLDEAEMQRLEDFVVLNDYLERKRRELAEWNRELEQQGAKPINERRVTNLGTFRAYVEQYLRNNAHIRQDMTLLVRQLQPGATGIPLEVYCFTNDTRWAVYEGIQSDIFDHLLAILPIFDLRVFQQCSDTSGMVIPSPALLSQSALKAVEQSESSR</sequence>
<dbReference type="AlphaFoldDB" id="A0A844G0Z6"/>
<evidence type="ECO:0000256" key="2">
    <source>
        <dbReference type="ARBA" id="ARBA00008017"/>
    </source>
</evidence>
<reference evidence="9 10" key="1">
    <citation type="submission" date="2019-08" db="EMBL/GenBank/DDBJ databases">
        <title>In-depth cultivation of the pig gut microbiome towards novel bacterial diversity and tailored functional studies.</title>
        <authorList>
            <person name="Wylensek D."/>
            <person name="Hitch T.C.A."/>
            <person name="Clavel T."/>
        </authorList>
    </citation>
    <scope>NUCLEOTIDE SEQUENCE [LARGE SCALE GENOMIC DNA]</scope>
    <source>
        <strain evidence="9 10">BBE-744-WT-12</strain>
    </source>
</reference>
<evidence type="ECO:0000259" key="8">
    <source>
        <dbReference type="Pfam" id="PF21082"/>
    </source>
</evidence>
<dbReference type="InterPro" id="IPR023408">
    <property type="entry name" value="MscS_beta-dom_sf"/>
</dbReference>
<name>A0A844G0Z6_9BACT</name>
<dbReference type="PANTHER" id="PTHR30414">
    <property type="entry name" value="MINICONDUCTANCE MECHANOSENSITIVE CHANNEL YBDG"/>
    <property type="match status" value="1"/>
</dbReference>
<feature type="transmembrane region" description="Helical" evidence="6">
    <location>
        <begin position="97"/>
        <end position="118"/>
    </location>
</feature>
<dbReference type="PANTHER" id="PTHR30414:SF0">
    <property type="entry name" value="MINICONDUCTANCE MECHANOSENSITIVE CHANNEL YBDG"/>
    <property type="match status" value="1"/>
</dbReference>
<dbReference type="Pfam" id="PF21082">
    <property type="entry name" value="MS_channel_3rd"/>
    <property type="match status" value="1"/>
</dbReference>
<evidence type="ECO:0000256" key="4">
    <source>
        <dbReference type="ARBA" id="ARBA00022989"/>
    </source>
</evidence>
<dbReference type="InterPro" id="IPR006685">
    <property type="entry name" value="MscS_channel_2nd"/>
</dbReference>
<dbReference type="SUPFAM" id="SSF50182">
    <property type="entry name" value="Sm-like ribonucleoproteins"/>
    <property type="match status" value="1"/>
</dbReference>
<dbReference type="Pfam" id="PF00924">
    <property type="entry name" value="MS_channel_2nd"/>
    <property type="match status" value="1"/>
</dbReference>
<dbReference type="GO" id="GO:0071470">
    <property type="term" value="P:cellular response to osmotic stress"/>
    <property type="evidence" value="ECO:0007669"/>
    <property type="project" value="InterPro"/>
</dbReference>
<feature type="domain" description="Mechanosensitive ion channel MscS" evidence="7">
    <location>
        <begin position="184"/>
        <end position="252"/>
    </location>
</feature>
<evidence type="ECO:0000256" key="5">
    <source>
        <dbReference type="ARBA" id="ARBA00023136"/>
    </source>
</evidence>
<protein>
    <submittedName>
        <fullName evidence="9">Mechanosensitive ion channel family protein</fullName>
    </submittedName>
</protein>
<dbReference type="InterPro" id="IPR049278">
    <property type="entry name" value="MS_channel_C"/>
</dbReference>
<organism evidence="9 10">
    <name type="scientific">Victivallis lenta</name>
    <dbReference type="NCBI Taxonomy" id="2606640"/>
    <lineage>
        <taxon>Bacteria</taxon>
        <taxon>Pseudomonadati</taxon>
        <taxon>Lentisphaerota</taxon>
        <taxon>Lentisphaeria</taxon>
        <taxon>Victivallales</taxon>
        <taxon>Victivallaceae</taxon>
        <taxon>Victivallis</taxon>
    </lineage>
</organism>
<evidence type="ECO:0000256" key="1">
    <source>
        <dbReference type="ARBA" id="ARBA00004127"/>
    </source>
</evidence>
<comment type="subcellular location">
    <subcellularLocation>
        <location evidence="1">Endomembrane system</location>
        <topology evidence="1">Multi-pass membrane protein</topology>
    </subcellularLocation>
</comment>
<feature type="transmembrane region" description="Helical" evidence="6">
    <location>
        <begin position="17"/>
        <end position="38"/>
    </location>
</feature>
<feature type="transmembrane region" description="Helical" evidence="6">
    <location>
        <begin position="166"/>
        <end position="193"/>
    </location>
</feature>
<comment type="caution">
    <text evidence="9">The sequence shown here is derived from an EMBL/GenBank/DDBJ whole genome shotgun (WGS) entry which is preliminary data.</text>
</comment>